<name>A0A6P8ZSM6_THRPL</name>
<keyword evidence="1" id="KW-1185">Reference proteome</keyword>
<organism evidence="2">
    <name type="scientific">Thrips palmi</name>
    <name type="common">Melon thrips</name>
    <dbReference type="NCBI Taxonomy" id="161013"/>
    <lineage>
        <taxon>Eukaryota</taxon>
        <taxon>Metazoa</taxon>
        <taxon>Ecdysozoa</taxon>
        <taxon>Arthropoda</taxon>
        <taxon>Hexapoda</taxon>
        <taxon>Insecta</taxon>
        <taxon>Pterygota</taxon>
        <taxon>Neoptera</taxon>
        <taxon>Paraneoptera</taxon>
        <taxon>Thysanoptera</taxon>
        <taxon>Terebrantia</taxon>
        <taxon>Thripoidea</taxon>
        <taxon>Thripidae</taxon>
        <taxon>Thrips</taxon>
    </lineage>
</organism>
<gene>
    <name evidence="2" type="primary">LOC117649502</name>
</gene>
<accession>A0A6P8ZSM6</accession>
<dbReference type="AlphaFoldDB" id="A0A6P8ZSM6"/>
<dbReference type="InParanoid" id="A0A6P8ZSM6"/>
<evidence type="ECO:0000313" key="2">
    <source>
        <dbReference type="RefSeq" id="XP_034248262.1"/>
    </source>
</evidence>
<dbReference type="KEGG" id="tpal:117649502"/>
<evidence type="ECO:0000313" key="1">
    <source>
        <dbReference type="Proteomes" id="UP000515158"/>
    </source>
</evidence>
<dbReference type="RefSeq" id="XP_034248262.1">
    <property type="nucleotide sequence ID" value="XM_034392371.1"/>
</dbReference>
<sequence>MDPSLGMKHASGGLEVAVVAARCRSVALRLARVVHEGPVLVTSRPTCQSTAPLRASCGQQPRQQKLLHQQQPPIQQEFAFALMWRCATCVFSGSKRPCQPPVLHMASTCCDSVGIPNFRIFCRLHYSRWKCVETISPLLCFGRTPCHV</sequence>
<dbReference type="GeneID" id="117649502"/>
<reference evidence="2" key="1">
    <citation type="submission" date="2025-08" db="UniProtKB">
        <authorList>
            <consortium name="RefSeq"/>
        </authorList>
    </citation>
    <scope>IDENTIFICATION</scope>
    <source>
        <tissue evidence="2">Total insect</tissue>
    </source>
</reference>
<proteinExistence type="predicted"/>
<protein>
    <submittedName>
        <fullName evidence="2">Uncharacterized protein LOC117649502</fullName>
    </submittedName>
</protein>
<dbReference type="Proteomes" id="UP000515158">
    <property type="component" value="Unplaced"/>
</dbReference>